<dbReference type="Pfam" id="PF02449">
    <property type="entry name" value="Glyco_hydro_42"/>
    <property type="match status" value="1"/>
</dbReference>
<proteinExistence type="predicted"/>
<keyword evidence="5" id="KW-1185">Reference proteome</keyword>
<dbReference type="GO" id="GO:0004565">
    <property type="term" value="F:beta-galactosidase activity"/>
    <property type="evidence" value="ECO:0007669"/>
    <property type="project" value="InterPro"/>
</dbReference>
<organism evidence="4 5">
    <name type="scientific">Paenibacillus pasadenensis</name>
    <dbReference type="NCBI Taxonomy" id="217090"/>
    <lineage>
        <taxon>Bacteria</taxon>
        <taxon>Bacillati</taxon>
        <taxon>Bacillota</taxon>
        <taxon>Bacilli</taxon>
        <taxon>Bacillales</taxon>
        <taxon>Paenibacillaceae</taxon>
        <taxon>Paenibacillus</taxon>
    </lineage>
</organism>
<comment type="caution">
    <text evidence="4">The sequence shown here is derived from an EMBL/GenBank/DDBJ whole genome shotgun (WGS) entry which is preliminary data.</text>
</comment>
<dbReference type="AlphaFoldDB" id="A0A2N5N4V1"/>
<dbReference type="GO" id="GO:0005975">
    <property type="term" value="P:carbohydrate metabolic process"/>
    <property type="evidence" value="ECO:0007669"/>
    <property type="project" value="InterPro"/>
</dbReference>
<accession>A0A2N5N4V1</accession>
<evidence type="ECO:0000256" key="2">
    <source>
        <dbReference type="ARBA" id="ARBA00023295"/>
    </source>
</evidence>
<evidence type="ECO:0000313" key="5">
    <source>
        <dbReference type="Proteomes" id="UP000234789"/>
    </source>
</evidence>
<dbReference type="EMBL" id="NFEZ01000004">
    <property type="protein sequence ID" value="PLT45319.1"/>
    <property type="molecule type" value="Genomic_DNA"/>
</dbReference>
<dbReference type="SUPFAM" id="SSF51445">
    <property type="entry name" value="(Trans)glycosidases"/>
    <property type="match status" value="1"/>
</dbReference>
<dbReference type="InterPro" id="IPR017853">
    <property type="entry name" value="GH"/>
</dbReference>
<dbReference type="CDD" id="cd03143">
    <property type="entry name" value="A4_beta-galactosidase_middle_domain"/>
    <property type="match status" value="1"/>
</dbReference>
<reference evidence="4 5" key="1">
    <citation type="submission" date="2017-05" db="EMBL/GenBank/DDBJ databases">
        <title>Functional genome analysis of Paenibacillus pasadenensis strain R16: insights on endophytic life style and antifungal activity.</title>
        <authorList>
            <person name="Passera A."/>
            <person name="Marcolungo L."/>
            <person name="Casati P."/>
            <person name="Brasca M."/>
            <person name="Quaglino F."/>
            <person name="Delledonne M."/>
        </authorList>
    </citation>
    <scope>NUCLEOTIDE SEQUENCE [LARGE SCALE GENOMIC DNA]</scope>
    <source>
        <strain evidence="4 5">R16</strain>
    </source>
</reference>
<protein>
    <recommendedName>
        <fullName evidence="3">Glycoside hydrolase family 42 N-terminal domain-containing protein</fullName>
    </recommendedName>
</protein>
<dbReference type="InterPro" id="IPR013529">
    <property type="entry name" value="Glyco_hydro_42_N"/>
</dbReference>
<dbReference type="InterPro" id="IPR029062">
    <property type="entry name" value="Class_I_gatase-like"/>
</dbReference>
<evidence type="ECO:0000256" key="1">
    <source>
        <dbReference type="ARBA" id="ARBA00022801"/>
    </source>
</evidence>
<dbReference type="Gene3D" id="3.20.20.80">
    <property type="entry name" value="Glycosidases"/>
    <property type="match status" value="1"/>
</dbReference>
<dbReference type="Gene3D" id="3.40.50.880">
    <property type="match status" value="1"/>
</dbReference>
<gene>
    <name evidence="4" type="ORF">B8V81_3750</name>
</gene>
<keyword evidence="2" id="KW-0326">Glycosidase</keyword>
<feature type="domain" description="Glycoside hydrolase family 42 N-terminal" evidence="3">
    <location>
        <begin position="474"/>
        <end position="610"/>
    </location>
</feature>
<dbReference type="Proteomes" id="UP000234789">
    <property type="component" value="Unassembled WGS sequence"/>
</dbReference>
<name>A0A2N5N4V1_9BACL</name>
<keyword evidence="1" id="KW-0378">Hydrolase</keyword>
<dbReference type="GO" id="GO:0009341">
    <property type="term" value="C:beta-galactosidase complex"/>
    <property type="evidence" value="ECO:0007669"/>
    <property type="project" value="InterPro"/>
</dbReference>
<dbReference type="RefSeq" id="WP_101808932.1">
    <property type="nucleotide sequence ID" value="NZ_NFEZ01000004.1"/>
</dbReference>
<evidence type="ECO:0000313" key="4">
    <source>
        <dbReference type="EMBL" id="PLT45319.1"/>
    </source>
</evidence>
<evidence type="ECO:0000259" key="3">
    <source>
        <dbReference type="Pfam" id="PF02449"/>
    </source>
</evidence>
<sequence length="1044" mass="115751">MATWLAFYDGGFPFPGVRPEPEQLAALSGSVATAEELAARLETERPEALLLLHGPYFPKAAWPAILGHLQRGGGLVTIGGIPLRVPVAATDSGWKEELEQTNYHQAIGIHEALRADVSKVVRWKASSAIPLLDGAEELFDGAPTYGLALHVTRSHDHPGENGSGGPMDAHIYPLLTGEDKDGRERCAPVVLLENTKGDFAGGRWIFACREAGARFWAEGRGAEALAAWGDYAARGVTEWWLKPNYACYEPGEKPVLTFQRQRLNERADGAWRVRYEVSRERGGAREVVAGGELELASGALADYERVALPIAAEPGYYRIDAELTAAGSGEKRRLVQGFWGRDETLLREGGMLQAGRDYFVKEGRPLPIVGMTYMTSDVARKYLHLPNAAVWDRDMEQMARAGINLIRTGLWTALRKMAFVDGHVSEEMLRAVDALILTAKRHGLELVFNFFAFTPELWEGENPYLDPRSVEAQKRFLTAIVSRHKDSAHVHWDLINEPTMFNPAKLWNAASTLRDRFEVAAYRQWLQERHGDIGTLQERWNMSPLDLPSFESILPPLPQDIGFSTTELVEKRSGQWLDYLLFSQDMHNRWASELRAAIQAVQPKQLVTVGQDEGLQAQRPSPLFYEQAVDYTTVHSWWKNDQLVLDGVFAKTPNKPNVIQETGIMYVETPDGFAKRTEEELHAILERKYAYAFSTGGAGAVQWIWNINFYMHNVNESHIGALRADGTEKPEADVSYDFGRFIRECGHLFEDRKLEEVAVVYPYSSDFSNRSSVEESTSRLARSLAHRMNVPFRSLGEYGLDILSDPSYESPKLILLPSAHALSDEAFAALTEWAERTGGTLLVTGPLSLDAYWRPTARARGLIGATAVGNVRREEALELDGELLPVGFGGEGIARLSKESPLGEDGRPAAAAKLHDIALGQGRLLWCPLPLELAESWMPLEAVYDIALEAAGVEQELLWEQGGELAGVYGRKLQFKDGAVFIFVSEYALDADIRVVDPATGTSYAFTLEAERSVLFAAAKDGSLVSVYRPDEVQVQARAAVSRG</sequence>